<dbReference type="AlphaFoldDB" id="A0A1M5X572"/>
<dbReference type="PANTHER" id="PTHR48073">
    <property type="entry name" value="O-SUCCINYLBENZOATE SYNTHASE-RELATED"/>
    <property type="match status" value="1"/>
</dbReference>
<evidence type="ECO:0000259" key="4">
    <source>
        <dbReference type="SMART" id="SM00922"/>
    </source>
</evidence>
<organism evidence="5 6">
    <name type="scientific">Bradyrhizobium erythrophlei</name>
    <dbReference type="NCBI Taxonomy" id="1437360"/>
    <lineage>
        <taxon>Bacteria</taxon>
        <taxon>Pseudomonadati</taxon>
        <taxon>Pseudomonadota</taxon>
        <taxon>Alphaproteobacteria</taxon>
        <taxon>Hyphomicrobiales</taxon>
        <taxon>Nitrobacteraceae</taxon>
        <taxon>Bradyrhizobium</taxon>
    </lineage>
</organism>
<evidence type="ECO:0000313" key="6">
    <source>
        <dbReference type="Proteomes" id="UP000189796"/>
    </source>
</evidence>
<dbReference type="InterPro" id="IPR013342">
    <property type="entry name" value="Mandelate_racemase_C"/>
</dbReference>
<dbReference type="OrthoDB" id="9775913at2"/>
<dbReference type="SUPFAM" id="SSF51604">
    <property type="entry name" value="Enolase C-terminal domain-like"/>
    <property type="match status" value="1"/>
</dbReference>
<feature type="domain" description="Mandelate racemase/muconate lactonizing enzyme C-terminal" evidence="4">
    <location>
        <begin position="155"/>
        <end position="249"/>
    </location>
</feature>
<evidence type="ECO:0000256" key="3">
    <source>
        <dbReference type="ARBA" id="ARBA00023235"/>
    </source>
</evidence>
<dbReference type="GO" id="GO:0006518">
    <property type="term" value="P:peptide metabolic process"/>
    <property type="evidence" value="ECO:0007669"/>
    <property type="project" value="UniProtKB-ARBA"/>
</dbReference>
<evidence type="ECO:0000256" key="2">
    <source>
        <dbReference type="ARBA" id="ARBA00022723"/>
    </source>
</evidence>
<dbReference type="InterPro" id="IPR036849">
    <property type="entry name" value="Enolase-like_C_sf"/>
</dbReference>
<proteinExistence type="inferred from homology"/>
<dbReference type="Pfam" id="PF02746">
    <property type="entry name" value="MR_MLE_N"/>
    <property type="match status" value="1"/>
</dbReference>
<dbReference type="GO" id="GO:0016854">
    <property type="term" value="F:racemase and epimerase activity"/>
    <property type="evidence" value="ECO:0007669"/>
    <property type="project" value="UniProtKB-ARBA"/>
</dbReference>
<dbReference type="SMART" id="SM00922">
    <property type="entry name" value="MR_MLE"/>
    <property type="match status" value="1"/>
</dbReference>
<dbReference type="PANTHER" id="PTHR48073:SF2">
    <property type="entry name" value="O-SUCCINYLBENZOATE SYNTHASE"/>
    <property type="match status" value="1"/>
</dbReference>
<dbReference type="Pfam" id="PF13378">
    <property type="entry name" value="MR_MLE_C"/>
    <property type="match status" value="1"/>
</dbReference>
<keyword evidence="3 5" id="KW-0413">Isomerase</keyword>
<dbReference type="InterPro" id="IPR013341">
    <property type="entry name" value="Mandelate_racemase_N_dom"/>
</dbReference>
<sequence>MADALSIKSVETFVVSLPARRPHLWVGLTSPAGHGYLVVKLELTNGSIGWGEAQAIPTWGGDDASRYGETPTTARHLIEEHLVPALRNVDLRQFENVHAAMNRVVRGHPYAKAAIDVAVMDAVGHSLNVPVYQLLGGRVRDRIAVAHSIGLMEVDAAIDEAVRVVDEGVKTLKVKIGVEVERDVRIVAEIRRAIGDKPDIRVDANQGYRTWREAVTAVNRMAESRIIYAEQLVNGVDDLAEVSARCDVPIMADESVWTERDVIRIARAKAAQYLSVYYTKPGGLWKAKRLLTVAGAHNMLCDINGSGEMGIGNAANLHLAAAAPEIILAGTIPITSTAEIERTKTAGHKYLDDIITEPFGYEDGHLIVPNGPGLGIEVDTDKLKKYRVN</sequence>
<dbReference type="GO" id="GO:0046872">
    <property type="term" value="F:metal ion binding"/>
    <property type="evidence" value="ECO:0007669"/>
    <property type="project" value="UniProtKB-KW"/>
</dbReference>
<comment type="similarity">
    <text evidence="1">Belongs to the mandelate racemase/muconate lactonizing enzyme family.</text>
</comment>
<name>A0A1M5X572_9BRAD</name>
<dbReference type="InterPro" id="IPR029065">
    <property type="entry name" value="Enolase_C-like"/>
</dbReference>
<dbReference type="Gene3D" id="3.30.390.10">
    <property type="entry name" value="Enolase-like, N-terminal domain"/>
    <property type="match status" value="1"/>
</dbReference>
<dbReference type="InterPro" id="IPR029017">
    <property type="entry name" value="Enolase-like_N"/>
</dbReference>
<evidence type="ECO:0000313" key="5">
    <source>
        <dbReference type="EMBL" id="SHH94353.1"/>
    </source>
</evidence>
<dbReference type="SFLD" id="SFLDG00180">
    <property type="entry name" value="muconate_cycloisomerase"/>
    <property type="match status" value="1"/>
</dbReference>
<protein>
    <submittedName>
        <fullName evidence="5">Muconate cycloisomerase</fullName>
    </submittedName>
</protein>
<dbReference type="SFLD" id="SFLDS00001">
    <property type="entry name" value="Enolase"/>
    <property type="match status" value="1"/>
</dbReference>
<dbReference type="Gene3D" id="3.20.20.120">
    <property type="entry name" value="Enolase-like C-terminal domain"/>
    <property type="match status" value="1"/>
</dbReference>
<dbReference type="SUPFAM" id="SSF54826">
    <property type="entry name" value="Enolase N-terminal domain-like"/>
    <property type="match status" value="1"/>
</dbReference>
<evidence type="ECO:0000256" key="1">
    <source>
        <dbReference type="ARBA" id="ARBA00008031"/>
    </source>
</evidence>
<accession>A0A1M5X572</accession>
<dbReference type="EMBL" id="LT670817">
    <property type="protein sequence ID" value="SHH94353.1"/>
    <property type="molecule type" value="Genomic_DNA"/>
</dbReference>
<dbReference type="RefSeq" id="WP_079605277.1">
    <property type="nucleotide sequence ID" value="NZ_LT670817.1"/>
</dbReference>
<gene>
    <name evidence="5" type="ORF">SAMN05443248_6989</name>
</gene>
<dbReference type="Proteomes" id="UP000189796">
    <property type="component" value="Chromosome I"/>
</dbReference>
<reference evidence="5 6" key="1">
    <citation type="submission" date="2016-11" db="EMBL/GenBank/DDBJ databases">
        <authorList>
            <person name="Jaros S."/>
            <person name="Januszkiewicz K."/>
            <person name="Wedrychowicz H."/>
        </authorList>
    </citation>
    <scope>NUCLEOTIDE SEQUENCE [LARGE SCALE GENOMIC DNA]</scope>
    <source>
        <strain evidence="5 6">GAS138</strain>
    </source>
</reference>
<keyword evidence="2" id="KW-0479">Metal-binding</keyword>